<dbReference type="InterPro" id="IPR055343">
    <property type="entry name" value="CREG_beta-barrel"/>
</dbReference>
<dbReference type="SUPFAM" id="SSF50475">
    <property type="entry name" value="FMN-binding split barrel"/>
    <property type="match status" value="1"/>
</dbReference>
<name>A0ABT2X879_9RHOB</name>
<evidence type="ECO:0000313" key="3">
    <source>
        <dbReference type="Proteomes" id="UP001209535"/>
    </source>
</evidence>
<dbReference type="InterPro" id="IPR012349">
    <property type="entry name" value="Split_barrel_FMN-bd"/>
</dbReference>
<feature type="domain" description="CREG-like beta-barrel" evidence="1">
    <location>
        <begin position="13"/>
        <end position="152"/>
    </location>
</feature>
<organism evidence="2 3">
    <name type="scientific">Albidovulum salinarum</name>
    <dbReference type="NCBI Taxonomy" id="2984153"/>
    <lineage>
        <taxon>Bacteria</taxon>
        <taxon>Pseudomonadati</taxon>
        <taxon>Pseudomonadota</taxon>
        <taxon>Alphaproteobacteria</taxon>
        <taxon>Rhodobacterales</taxon>
        <taxon>Paracoccaceae</taxon>
        <taxon>Albidovulum</taxon>
    </lineage>
</organism>
<accession>A0ABT2X879</accession>
<proteinExistence type="predicted"/>
<dbReference type="PANTHER" id="PTHR13343">
    <property type="entry name" value="CREG1 PROTEIN"/>
    <property type="match status" value="1"/>
</dbReference>
<dbReference type="Gene3D" id="2.30.110.10">
    <property type="entry name" value="Electron Transport, Fmn-binding Protein, Chain A"/>
    <property type="match status" value="1"/>
</dbReference>
<evidence type="ECO:0000259" key="1">
    <source>
        <dbReference type="Pfam" id="PF13883"/>
    </source>
</evidence>
<comment type="caution">
    <text evidence="2">The sequence shown here is derived from an EMBL/GenBank/DDBJ whole genome shotgun (WGS) entry which is preliminary data.</text>
</comment>
<dbReference type="Pfam" id="PF13883">
    <property type="entry name" value="CREG_beta-barrel"/>
    <property type="match status" value="1"/>
</dbReference>
<dbReference type="PIRSF" id="PIRSF004633">
    <property type="entry name" value="UCP_PLP_oxd"/>
    <property type="match status" value="1"/>
</dbReference>
<gene>
    <name evidence="2" type="ORF">OEZ60_17745</name>
</gene>
<dbReference type="PANTHER" id="PTHR13343:SF17">
    <property type="entry name" value="CELLULAR REPRESSOR OF E1A-STIMULATED GENES, ISOFORM A"/>
    <property type="match status" value="1"/>
</dbReference>
<sequence length="164" mass="17723">MRDKINPIRETDDEARGLARELLTAATTAALGVIEPETGAPFVSRIAFGLGPEGKPMTLVSDLAVHARALHTDPRASLLIGEPGAKGDPLTHPRLTLRASARFFAREDGRRDALRAAWLGHHPKAKLYVDFADFHFVLFDIAGGLLNGGFAKAYALDSNDLRVT</sequence>
<reference evidence="2 3" key="1">
    <citation type="submission" date="2022-10" db="EMBL/GenBank/DDBJ databases">
        <title>Defluviimonas sp. nov., isolated from ocean surface sediments.</title>
        <authorList>
            <person name="He W."/>
            <person name="Wang L."/>
            <person name="Zhang D.-F."/>
        </authorList>
    </citation>
    <scope>NUCLEOTIDE SEQUENCE [LARGE SCALE GENOMIC DNA]</scope>
    <source>
        <strain evidence="2 3">WL0024</strain>
    </source>
</reference>
<dbReference type="Proteomes" id="UP001209535">
    <property type="component" value="Unassembled WGS sequence"/>
</dbReference>
<evidence type="ECO:0000313" key="2">
    <source>
        <dbReference type="EMBL" id="MCU9849845.1"/>
    </source>
</evidence>
<protein>
    <submittedName>
        <fullName evidence="2">Pyridoxamine 5'-phosphate oxidase family protein</fullName>
    </submittedName>
</protein>
<dbReference type="InterPro" id="IPR014419">
    <property type="entry name" value="HutZ"/>
</dbReference>
<keyword evidence="3" id="KW-1185">Reference proteome</keyword>
<dbReference type="RefSeq" id="WP_263339102.1">
    <property type="nucleotide sequence ID" value="NZ_JAOVQO010000018.1"/>
</dbReference>
<dbReference type="EMBL" id="JAOVQO010000018">
    <property type="protein sequence ID" value="MCU9849845.1"/>
    <property type="molecule type" value="Genomic_DNA"/>
</dbReference>